<evidence type="ECO:0000313" key="1">
    <source>
        <dbReference type="EMBL" id="WAR04918.1"/>
    </source>
</evidence>
<keyword evidence="2" id="KW-1185">Reference proteome</keyword>
<accession>A0ABY7E4I7</accession>
<protein>
    <recommendedName>
        <fullName evidence="3">Prohibitin</fullName>
    </recommendedName>
</protein>
<proteinExistence type="predicted"/>
<name>A0ABY7E4I7_MYAAR</name>
<evidence type="ECO:0000313" key="2">
    <source>
        <dbReference type="Proteomes" id="UP001164746"/>
    </source>
</evidence>
<sequence>MRAAKVSIQAANVRHQAEKVSKQAEEEIIKAAKYNMFLLQFPTRQCDNTVDGYVTLVSHASQLKFLFNPGHSS</sequence>
<reference evidence="1" key="1">
    <citation type="submission" date="2022-11" db="EMBL/GenBank/DDBJ databases">
        <title>Centuries of genome instability and evolution in soft-shell clam transmissible cancer (bioRxiv).</title>
        <authorList>
            <person name="Hart S.F.M."/>
            <person name="Yonemitsu M.A."/>
            <person name="Giersch R.M."/>
            <person name="Beal B.F."/>
            <person name="Arriagada G."/>
            <person name="Davis B.W."/>
            <person name="Ostrander E.A."/>
            <person name="Goff S.P."/>
            <person name="Metzger M.J."/>
        </authorList>
    </citation>
    <scope>NUCLEOTIDE SEQUENCE</scope>
    <source>
        <strain evidence="1">MELC-2E11</strain>
        <tissue evidence="1">Siphon/mantle</tissue>
    </source>
</reference>
<dbReference type="Proteomes" id="UP001164746">
    <property type="component" value="Chromosome 5"/>
</dbReference>
<evidence type="ECO:0008006" key="3">
    <source>
        <dbReference type="Google" id="ProtNLM"/>
    </source>
</evidence>
<gene>
    <name evidence="1" type="ORF">MAR_020287</name>
</gene>
<organism evidence="1 2">
    <name type="scientific">Mya arenaria</name>
    <name type="common">Soft-shell clam</name>
    <dbReference type="NCBI Taxonomy" id="6604"/>
    <lineage>
        <taxon>Eukaryota</taxon>
        <taxon>Metazoa</taxon>
        <taxon>Spiralia</taxon>
        <taxon>Lophotrochozoa</taxon>
        <taxon>Mollusca</taxon>
        <taxon>Bivalvia</taxon>
        <taxon>Autobranchia</taxon>
        <taxon>Heteroconchia</taxon>
        <taxon>Euheterodonta</taxon>
        <taxon>Imparidentia</taxon>
        <taxon>Neoheterodontei</taxon>
        <taxon>Myida</taxon>
        <taxon>Myoidea</taxon>
        <taxon>Myidae</taxon>
        <taxon>Mya</taxon>
    </lineage>
</organism>
<dbReference type="EMBL" id="CP111016">
    <property type="protein sequence ID" value="WAR04918.1"/>
    <property type="molecule type" value="Genomic_DNA"/>
</dbReference>